<dbReference type="RefSeq" id="YP_010651320.1">
    <property type="nucleotide sequence ID" value="NC_070781.1"/>
</dbReference>
<dbReference type="KEGG" id="vg:77926955"/>
<name>A0AA49H1U1_9CAUD</name>
<reference evidence="1" key="1">
    <citation type="submission" date="2021-12" db="EMBL/GenBank/DDBJ databases">
        <authorList>
            <person name="Khadka S."/>
            <person name="Uribe D.A."/>
            <person name="Klipsch I.N."/>
            <person name="Rene S.R."/>
            <person name="Jimenez M.L."/>
            <person name="Saini B.K."/>
            <person name="Zugasti M."/>
            <person name="Bullon R.M."/>
            <person name="Sharp C.D."/>
            <person name="Kapinga K.O."/>
            <person name="Warner C.P."/>
            <person name="Sarinana J."/>
            <person name="Jimenez A."/>
            <person name="Layton S.R."/>
            <person name="Nayek S."/>
            <person name="Hughes L.E."/>
            <person name="Garlena R.A."/>
            <person name="Russell D.A."/>
            <person name="Jacobs-Sera D."/>
            <person name="Hatfull G.F."/>
        </authorList>
    </citation>
    <scope>NUCLEOTIDE SEQUENCE</scope>
</reference>
<sequence>MHREFQVVLLHDEGVYGIITEVHTHMCKVKYSVAGLEFNEYFEPDDFMVIGEIGYEVE</sequence>
<protein>
    <submittedName>
        <fullName evidence="1">Uncharacterized protein</fullName>
    </submittedName>
</protein>
<evidence type="ECO:0000313" key="2">
    <source>
        <dbReference type="Proteomes" id="UP001202581"/>
    </source>
</evidence>
<dbReference type="EMBL" id="OL829978">
    <property type="protein sequence ID" value="UMO76381.1"/>
    <property type="molecule type" value="Genomic_DNA"/>
</dbReference>
<dbReference type="Proteomes" id="UP001202581">
    <property type="component" value="Segment"/>
</dbReference>
<keyword evidence="2" id="KW-1185">Reference proteome</keyword>
<dbReference type="GeneID" id="77926955"/>
<organism evidence="1 2">
    <name type="scientific">Streptomyces phage Tomas</name>
    <dbReference type="NCBI Taxonomy" id="2914443"/>
    <lineage>
        <taxon>Viruses</taxon>
        <taxon>Duplodnaviria</taxon>
        <taxon>Heunggongvirae</taxon>
        <taxon>Uroviricota</taxon>
        <taxon>Caudoviricetes</taxon>
        <taxon>Stanwilliamsviridae</taxon>
        <taxon>Boydwoodruffvirinae</taxon>
        <taxon>Tomasvirus</taxon>
        <taxon>Tomasvirus tomas</taxon>
    </lineage>
</organism>
<accession>A0AA49H1U1</accession>
<evidence type="ECO:0000313" key="1">
    <source>
        <dbReference type="EMBL" id="UMO76381.1"/>
    </source>
</evidence>
<gene>
    <name evidence="1" type="primary">237</name>
    <name evidence="1" type="ORF">SEA_TOMAS_237</name>
</gene>
<proteinExistence type="predicted"/>